<sequence length="55" mass="6108">MICRYSPDKESRKGSSLYEGYVISGSGRAGIPIRGKNGSEKKKRGLLWFADQLCL</sequence>
<dbReference type="AlphaFoldDB" id="A0A0W8ESW2"/>
<evidence type="ECO:0000313" key="1">
    <source>
        <dbReference type="EMBL" id="KUG11643.1"/>
    </source>
</evidence>
<proteinExistence type="predicted"/>
<accession>A0A0W8ESW2</accession>
<organism evidence="1">
    <name type="scientific">hydrocarbon metagenome</name>
    <dbReference type="NCBI Taxonomy" id="938273"/>
    <lineage>
        <taxon>unclassified sequences</taxon>
        <taxon>metagenomes</taxon>
        <taxon>ecological metagenomes</taxon>
    </lineage>
</organism>
<reference evidence="1" key="1">
    <citation type="journal article" date="2015" name="Proc. Natl. Acad. Sci. U.S.A.">
        <title>Networks of energetic and metabolic interactions define dynamics in microbial communities.</title>
        <authorList>
            <person name="Embree M."/>
            <person name="Liu J.K."/>
            <person name="Al-Bassam M.M."/>
            <person name="Zengler K."/>
        </authorList>
    </citation>
    <scope>NUCLEOTIDE SEQUENCE</scope>
</reference>
<dbReference type="EMBL" id="LNQE01001732">
    <property type="protein sequence ID" value="KUG11643.1"/>
    <property type="molecule type" value="Genomic_DNA"/>
</dbReference>
<name>A0A0W8ESW2_9ZZZZ</name>
<comment type="caution">
    <text evidence="1">The sequence shown here is derived from an EMBL/GenBank/DDBJ whole genome shotgun (WGS) entry which is preliminary data.</text>
</comment>
<gene>
    <name evidence="1" type="ORF">ASZ90_016469</name>
</gene>
<protein>
    <submittedName>
        <fullName evidence="1">Uncharacterized protein</fullName>
    </submittedName>
</protein>